<keyword evidence="2" id="KW-1185">Reference proteome</keyword>
<dbReference type="AlphaFoldDB" id="C5C4M8"/>
<dbReference type="STRING" id="471853.Bcav_3910"/>
<protein>
    <submittedName>
        <fullName evidence="1">Uncharacterized protein</fullName>
    </submittedName>
</protein>
<evidence type="ECO:0000313" key="1">
    <source>
        <dbReference type="EMBL" id="ACQ82152.1"/>
    </source>
</evidence>
<dbReference type="Proteomes" id="UP000007962">
    <property type="component" value="Chromosome"/>
</dbReference>
<organism evidence="1 2">
    <name type="scientific">Beutenbergia cavernae (strain ATCC BAA-8 / DSM 12333 / CCUG 43141 / JCM 11478 / NBRC 16432 / NCIMB 13614 / HKI 0122)</name>
    <dbReference type="NCBI Taxonomy" id="471853"/>
    <lineage>
        <taxon>Bacteria</taxon>
        <taxon>Bacillati</taxon>
        <taxon>Actinomycetota</taxon>
        <taxon>Actinomycetes</taxon>
        <taxon>Micrococcales</taxon>
        <taxon>Beutenbergiaceae</taxon>
        <taxon>Beutenbergia</taxon>
    </lineage>
</organism>
<sequence length="94" mass="10039">MTEPEEGHPSHWFVAGDVTVRAQESGEEHYVGGSTFAVRLGSGAPPSPQELFARIWPHLRADLSAQCTRIAGQTLSLPLDLSPDQLDSALGEAS</sequence>
<dbReference type="HOGENOM" id="CLU_2380413_0_0_11"/>
<gene>
    <name evidence="1" type="ordered locus">Bcav_3910</name>
</gene>
<proteinExistence type="predicted"/>
<name>C5C4M8_BEUC1</name>
<dbReference type="EMBL" id="CP001618">
    <property type="protein sequence ID" value="ACQ82152.1"/>
    <property type="molecule type" value="Genomic_DNA"/>
</dbReference>
<dbReference type="KEGG" id="bcv:Bcav_3910"/>
<accession>C5C4M8</accession>
<reference evidence="1 2" key="1">
    <citation type="journal article" date="2009" name="Stand. Genomic Sci.">
        <title>Complete genome sequence of Beutenbergia cavernae type strain (HKI 0122).</title>
        <authorList>
            <person name="Land M."/>
            <person name="Pukall R."/>
            <person name="Abt B."/>
            <person name="Goker M."/>
            <person name="Rohde M."/>
            <person name="Glavina Del Rio T."/>
            <person name="Tice H."/>
            <person name="Copeland A."/>
            <person name="Cheng J.F."/>
            <person name="Lucas S."/>
            <person name="Chen F."/>
            <person name="Nolan M."/>
            <person name="Bruce D."/>
            <person name="Goodwin L."/>
            <person name="Pitluck S."/>
            <person name="Ivanova N."/>
            <person name="Mavromatis K."/>
            <person name="Ovchinnikova G."/>
            <person name="Pati A."/>
            <person name="Chen A."/>
            <person name="Palaniappan K."/>
            <person name="Hauser L."/>
            <person name="Chang Y.J."/>
            <person name="Jefferies C.C."/>
            <person name="Saunders E."/>
            <person name="Brettin T."/>
            <person name="Detter J.C."/>
            <person name="Han C."/>
            <person name="Chain P."/>
            <person name="Bristow J."/>
            <person name="Eisen J.A."/>
            <person name="Markowitz V."/>
            <person name="Hugenholtz P."/>
            <person name="Kyrpides N.C."/>
            <person name="Klenk H.P."/>
            <person name="Lapidus A."/>
        </authorList>
    </citation>
    <scope>NUCLEOTIDE SEQUENCE [LARGE SCALE GENOMIC DNA]</scope>
    <source>
        <strain evidence="2">ATCC BAA-8 / DSM 12333 / NBRC 16432</strain>
    </source>
</reference>
<evidence type="ECO:0000313" key="2">
    <source>
        <dbReference type="Proteomes" id="UP000007962"/>
    </source>
</evidence>